<evidence type="ECO:0008006" key="4">
    <source>
        <dbReference type="Google" id="ProtNLM"/>
    </source>
</evidence>
<dbReference type="AlphaFoldDB" id="A0A9P0M7A3"/>
<dbReference type="EMBL" id="CAKOFQ010007829">
    <property type="protein sequence ID" value="CAH2008740.1"/>
    <property type="molecule type" value="Genomic_DNA"/>
</dbReference>
<proteinExistence type="predicted"/>
<dbReference type="InterPro" id="IPR009057">
    <property type="entry name" value="Homeodomain-like_sf"/>
</dbReference>
<sequence length="84" mass="10007">MKIVFNLDVKPARFGNITLIWLKSHEKSTDNKRMIMKKMPRNYIRKTEKNSWDPENLKKVLEEIRYGKKIREAGQAFNIPESTL</sequence>
<reference evidence="2" key="1">
    <citation type="submission" date="2022-03" db="EMBL/GenBank/DDBJ databases">
        <authorList>
            <person name="Sayadi A."/>
        </authorList>
    </citation>
    <scope>NUCLEOTIDE SEQUENCE</scope>
</reference>
<evidence type="ECO:0000313" key="2">
    <source>
        <dbReference type="EMBL" id="CAH2008740.1"/>
    </source>
</evidence>
<dbReference type="Proteomes" id="UP001152888">
    <property type="component" value="Unassembled WGS sequence"/>
</dbReference>
<gene>
    <name evidence="2" type="ORF">ACAOBT_LOCUS30416</name>
</gene>
<organism evidence="2 3">
    <name type="scientific">Acanthoscelides obtectus</name>
    <name type="common">Bean weevil</name>
    <name type="synonym">Bruchus obtectus</name>
    <dbReference type="NCBI Taxonomy" id="200917"/>
    <lineage>
        <taxon>Eukaryota</taxon>
        <taxon>Metazoa</taxon>
        <taxon>Ecdysozoa</taxon>
        <taxon>Arthropoda</taxon>
        <taxon>Hexapoda</taxon>
        <taxon>Insecta</taxon>
        <taxon>Pterygota</taxon>
        <taxon>Neoptera</taxon>
        <taxon>Endopterygota</taxon>
        <taxon>Coleoptera</taxon>
        <taxon>Polyphaga</taxon>
        <taxon>Cucujiformia</taxon>
        <taxon>Chrysomeloidea</taxon>
        <taxon>Chrysomelidae</taxon>
        <taxon>Bruchinae</taxon>
        <taxon>Bruchini</taxon>
        <taxon>Acanthoscelides</taxon>
    </lineage>
</organism>
<comment type="caution">
    <text evidence="2">The sequence shown here is derived from an EMBL/GenBank/DDBJ whole genome shotgun (WGS) entry which is preliminary data.</text>
</comment>
<dbReference type="OrthoDB" id="6777974at2759"/>
<protein>
    <recommendedName>
        <fullName evidence="4">HTH psq-type domain-containing protein</fullName>
    </recommendedName>
</protein>
<dbReference type="Gene3D" id="1.10.10.60">
    <property type="entry name" value="Homeodomain-like"/>
    <property type="match status" value="1"/>
</dbReference>
<keyword evidence="3" id="KW-1185">Reference proteome</keyword>
<accession>A0A9P0M7A3</accession>
<dbReference type="SUPFAM" id="SSF46689">
    <property type="entry name" value="Homeodomain-like"/>
    <property type="match status" value="1"/>
</dbReference>
<name>A0A9P0M7A3_ACAOB</name>
<evidence type="ECO:0000313" key="3">
    <source>
        <dbReference type="Proteomes" id="UP001152888"/>
    </source>
</evidence>
<dbReference type="GO" id="GO:0005634">
    <property type="term" value="C:nucleus"/>
    <property type="evidence" value="ECO:0007669"/>
    <property type="project" value="UniProtKB-SubCell"/>
</dbReference>
<comment type="subcellular location">
    <subcellularLocation>
        <location evidence="1">Nucleus</location>
    </subcellularLocation>
</comment>
<evidence type="ECO:0000256" key="1">
    <source>
        <dbReference type="ARBA" id="ARBA00004123"/>
    </source>
</evidence>